<feature type="coiled-coil region" evidence="1">
    <location>
        <begin position="102"/>
        <end position="181"/>
    </location>
</feature>
<dbReference type="GO" id="GO:0070652">
    <property type="term" value="C:HAUS complex"/>
    <property type="evidence" value="ECO:0007669"/>
    <property type="project" value="InterPro"/>
</dbReference>
<evidence type="ECO:0008006" key="4">
    <source>
        <dbReference type="Google" id="ProtNLM"/>
    </source>
</evidence>
<accession>A0A835PG61</accession>
<protein>
    <recommendedName>
        <fullName evidence="4">AUGMIN subunit 5</fullName>
    </recommendedName>
</protein>
<evidence type="ECO:0000256" key="1">
    <source>
        <dbReference type="SAM" id="Coils"/>
    </source>
</evidence>
<dbReference type="PANTHER" id="PTHR34968">
    <property type="entry name" value="AUGMIN SUBUNIT 5"/>
    <property type="match status" value="1"/>
</dbReference>
<keyword evidence="1" id="KW-0175">Coiled coil</keyword>
<dbReference type="InterPro" id="IPR029131">
    <property type="entry name" value="HAUS5"/>
</dbReference>
<keyword evidence="3" id="KW-1185">Reference proteome</keyword>
<dbReference type="PANTHER" id="PTHR34968:SF1">
    <property type="entry name" value="AUGMIN SUBUNIT 5"/>
    <property type="match status" value="1"/>
</dbReference>
<proteinExistence type="predicted"/>
<feature type="coiled-coil region" evidence="1">
    <location>
        <begin position="451"/>
        <end position="478"/>
    </location>
</feature>
<dbReference type="GO" id="GO:0005876">
    <property type="term" value="C:spindle microtubule"/>
    <property type="evidence" value="ECO:0007669"/>
    <property type="project" value="InterPro"/>
</dbReference>
<name>A0A835PG61_VANPL</name>
<organism evidence="2 3">
    <name type="scientific">Vanilla planifolia</name>
    <name type="common">Vanilla</name>
    <dbReference type="NCBI Taxonomy" id="51239"/>
    <lineage>
        <taxon>Eukaryota</taxon>
        <taxon>Viridiplantae</taxon>
        <taxon>Streptophyta</taxon>
        <taxon>Embryophyta</taxon>
        <taxon>Tracheophyta</taxon>
        <taxon>Spermatophyta</taxon>
        <taxon>Magnoliopsida</taxon>
        <taxon>Liliopsida</taxon>
        <taxon>Asparagales</taxon>
        <taxon>Orchidaceae</taxon>
        <taxon>Vanilloideae</taxon>
        <taxon>Vanilleae</taxon>
        <taxon>Vanilla</taxon>
    </lineage>
</organism>
<dbReference type="AlphaFoldDB" id="A0A835PG61"/>
<evidence type="ECO:0000313" key="2">
    <source>
        <dbReference type="EMBL" id="KAG0453215.1"/>
    </source>
</evidence>
<dbReference type="InterPro" id="IPR044706">
    <property type="entry name" value="AUG5_plant"/>
</dbReference>
<dbReference type="EMBL" id="JADCNL010000014">
    <property type="protein sequence ID" value="KAG0453215.1"/>
    <property type="molecule type" value="Genomic_DNA"/>
</dbReference>
<dbReference type="GO" id="GO:0051225">
    <property type="term" value="P:spindle assembly"/>
    <property type="evidence" value="ECO:0007669"/>
    <property type="project" value="InterPro"/>
</dbReference>
<reference evidence="2 3" key="1">
    <citation type="journal article" date="2020" name="Nat. Food">
        <title>A phased Vanilla planifolia genome enables genetic improvement of flavour and production.</title>
        <authorList>
            <person name="Hasing T."/>
            <person name="Tang H."/>
            <person name="Brym M."/>
            <person name="Khazi F."/>
            <person name="Huang T."/>
            <person name="Chambers A.H."/>
        </authorList>
    </citation>
    <scope>NUCLEOTIDE SEQUENCE [LARGE SCALE GENOMIC DNA]</scope>
    <source>
        <tissue evidence="2">Leaf</tissue>
    </source>
</reference>
<comment type="caution">
    <text evidence="2">The sequence shown here is derived from an EMBL/GenBank/DDBJ whole genome shotgun (WGS) entry which is preliminary data.</text>
</comment>
<sequence length="779" mass="87938">MQAPGGGGVPRPEAIVDWLQNEMGYPGQLPSVDQIRKICRGNMVPVWSFLLQRVRSERTTATVRRNILVHGVAAPAEGVKARRWEKEKGSLDFEDGSSLEAKEVAMRERDLAEEEAVRLRNVVRRQRKELRSRMAEVEREESERKRMVDERANARHKQVMLEAYDQQCDEATKIFAEYQKRLHQYVSQARDIRRLITDSAADSVGEIHSHNEKEAVYTMVKGSKSSDDVILIETSRDRIIRSACESLARHMIERIQSTFPAYDGIGMNSSIQVDATKFLGDLEGDVPEDVKAVITESLRNPSQLLQSITTYTLRYNKLIHRETEKIDIRADAELLRYKYENDIVTDTTTRDASSPLLYQVYGSPRSGTNLSLQGTYNQLLERQKAHVQQFVATEDALNKAAEAKSISQKLVKRLHGNGEVTTTTLHSGVQSQNLGNTRHFELDVWAKERDVAGLKASINTLTSEVQRLNKLCLEWKEAEDSLRKKWKKIEEFDSRRSELESIYTAFLRANIEASAFWDLQPAAAQEHATRTIIPACNSVANVSSSSKDLIEKELSTFNQILDNRLYMMPSTPQALLESMGSAVATGPEALAAAEKSAFLITARAGAGDPSAIPSICRISSSLQYHSGLEDIDDALTSVLGAMDFCVKPRCSEASILENLSKAINLVHTRRDLVDNGRALLNRSHRVQQEYERMANYCLKMAAEEEKVVSDRWLPELRNAVLDAQRCLEDCQRVRGLVDEWWEQPAATAVDWVTVDGKNVGTWLNHVKQLQMAFYDKKLL</sequence>
<dbReference type="Proteomes" id="UP000636800">
    <property type="component" value="Unassembled WGS sequence"/>
</dbReference>
<dbReference type="Pfam" id="PF14817">
    <property type="entry name" value="HAUS5"/>
    <property type="match status" value="1"/>
</dbReference>
<evidence type="ECO:0000313" key="3">
    <source>
        <dbReference type="Proteomes" id="UP000636800"/>
    </source>
</evidence>
<gene>
    <name evidence="2" type="ORF">HPP92_025879</name>
</gene>
<dbReference type="OrthoDB" id="687730at2759"/>